<dbReference type="EMBL" id="JAPFFM010000003">
    <property type="protein sequence ID" value="KAJ6768230.1"/>
    <property type="molecule type" value="Genomic_DNA"/>
</dbReference>
<dbReference type="Pfam" id="PF03101">
    <property type="entry name" value="FAR1"/>
    <property type="match status" value="1"/>
</dbReference>
<comment type="caution">
    <text evidence="3">The sequence shown here is derived from an EMBL/GenBank/DDBJ whole genome shotgun (WGS) entry which is preliminary data.</text>
</comment>
<accession>A0A9Q0WJ44</accession>
<name>A0A9Q0WJ44_9ROSI</name>
<feature type="domain" description="FAR1" evidence="2">
    <location>
        <begin position="189"/>
        <end position="279"/>
    </location>
</feature>
<protein>
    <submittedName>
        <fullName evidence="3">FAR1 FAMILY PROTEIN</fullName>
    </submittedName>
</protein>
<dbReference type="PANTHER" id="PTHR46328:SF10">
    <property type="entry name" value="PROTEIN FAR1-RELATED SEQUENCE 12-LIKE ISOFORM X1"/>
    <property type="match status" value="1"/>
</dbReference>
<feature type="compositionally biased region" description="Polar residues" evidence="1">
    <location>
        <begin position="130"/>
        <end position="139"/>
    </location>
</feature>
<feature type="compositionally biased region" description="Polar residues" evidence="1">
    <location>
        <begin position="148"/>
        <end position="166"/>
    </location>
</feature>
<dbReference type="AlphaFoldDB" id="A0A9Q0WJ44"/>
<dbReference type="PANTHER" id="PTHR46328">
    <property type="entry name" value="FAR-RED IMPAIRED RESPONSIVE (FAR1) FAMILY PROTEIN-RELATED"/>
    <property type="match status" value="1"/>
</dbReference>
<reference evidence="3" key="2">
    <citation type="journal article" date="2023" name="Int. J. Mol. Sci.">
        <title>De Novo Assembly and Annotation of 11 Diverse Shrub Willow (Salix) Genomes Reveals Novel Gene Organization in Sex-Linked Regions.</title>
        <authorList>
            <person name="Hyden B."/>
            <person name="Feng K."/>
            <person name="Yates T.B."/>
            <person name="Jawdy S."/>
            <person name="Cereghino C."/>
            <person name="Smart L.B."/>
            <person name="Muchero W."/>
        </authorList>
    </citation>
    <scope>NUCLEOTIDE SEQUENCE</scope>
    <source>
        <tissue evidence="3">Shoot tip</tissue>
    </source>
</reference>
<sequence length="368" mass="41049">MERHPRSYSSCKLIDDRKYDVNAAIFTGMKGTASSIFRAEANISGIDSPPENLPDENDRIFRQRSLSCSLAGLAPLQALCLGVAPRPYLTPRQRVAKPEFGPTKLLRPNVFNTLDLGHGLDVPDEDVDNSSDGNPQHGSDGTIGGSSIEATSQPEQSDKMTPNSTGGFELTVVEPYVGQEFESEAAALEFYCSYATRTGFVTRMRDHNCSQRDGSIISRTLVCNREGFRKSTDKPRMPWSRKPRAVTRVGCRARVSFRKQSNGAWVIRSLIKEHTHPLALPESQSPKARGNPKIYQVPADDRRVHELMRELMVEKKRNASLREFIHLLFNHIEEHTQGLSEKIQCVVEKVKKIESDGKNSGSEIVVSL</sequence>
<dbReference type="InterPro" id="IPR004330">
    <property type="entry name" value="FAR1_DNA_bnd_dom"/>
</dbReference>
<gene>
    <name evidence="3" type="ORF">OIU74_021989</name>
</gene>
<organism evidence="3 4">
    <name type="scientific">Salix koriyanagi</name>
    <dbReference type="NCBI Taxonomy" id="2511006"/>
    <lineage>
        <taxon>Eukaryota</taxon>
        <taxon>Viridiplantae</taxon>
        <taxon>Streptophyta</taxon>
        <taxon>Embryophyta</taxon>
        <taxon>Tracheophyta</taxon>
        <taxon>Spermatophyta</taxon>
        <taxon>Magnoliopsida</taxon>
        <taxon>eudicotyledons</taxon>
        <taxon>Gunneridae</taxon>
        <taxon>Pentapetalae</taxon>
        <taxon>rosids</taxon>
        <taxon>fabids</taxon>
        <taxon>Malpighiales</taxon>
        <taxon>Salicaceae</taxon>
        <taxon>Saliceae</taxon>
        <taxon>Salix</taxon>
    </lineage>
</organism>
<evidence type="ECO:0000259" key="2">
    <source>
        <dbReference type="Pfam" id="PF03101"/>
    </source>
</evidence>
<feature type="region of interest" description="Disordered" evidence="1">
    <location>
        <begin position="117"/>
        <end position="167"/>
    </location>
</feature>
<evidence type="ECO:0000313" key="4">
    <source>
        <dbReference type="Proteomes" id="UP001151752"/>
    </source>
</evidence>
<reference evidence="3" key="1">
    <citation type="submission" date="2022-11" db="EMBL/GenBank/DDBJ databases">
        <authorList>
            <person name="Hyden B.L."/>
            <person name="Feng K."/>
            <person name="Yates T."/>
            <person name="Jawdy S."/>
            <person name="Smart L.B."/>
            <person name="Muchero W."/>
        </authorList>
    </citation>
    <scope>NUCLEOTIDE SEQUENCE</scope>
    <source>
        <tissue evidence="3">Shoot tip</tissue>
    </source>
</reference>
<evidence type="ECO:0000256" key="1">
    <source>
        <dbReference type="SAM" id="MobiDB-lite"/>
    </source>
</evidence>
<keyword evidence="4" id="KW-1185">Reference proteome</keyword>
<proteinExistence type="predicted"/>
<dbReference type="Proteomes" id="UP001151752">
    <property type="component" value="Chromosome 8"/>
</dbReference>
<evidence type="ECO:0000313" key="3">
    <source>
        <dbReference type="EMBL" id="KAJ6768230.1"/>
    </source>
</evidence>